<dbReference type="KEGG" id="cmb:CSW64_13575"/>
<reference evidence="1 2" key="1">
    <citation type="submission" date="2017-10" db="EMBL/GenBank/DDBJ databases">
        <title>Genome sequence of Caulobacter mirabilis FWC38.</title>
        <authorList>
            <person name="Fiebig A."/>
            <person name="Crosson S."/>
        </authorList>
    </citation>
    <scope>NUCLEOTIDE SEQUENCE [LARGE SCALE GENOMIC DNA]</scope>
    <source>
        <strain evidence="1 2">FWC 38</strain>
    </source>
</reference>
<dbReference type="Proteomes" id="UP000228945">
    <property type="component" value="Chromosome"/>
</dbReference>
<dbReference type="PROSITE" id="PS51365">
    <property type="entry name" value="RENAL_DIPEPTIDASE_2"/>
    <property type="match status" value="1"/>
</dbReference>
<organism evidence="1 2">
    <name type="scientific">Caulobacter mirabilis</name>
    <dbReference type="NCBI Taxonomy" id="69666"/>
    <lineage>
        <taxon>Bacteria</taxon>
        <taxon>Pseudomonadati</taxon>
        <taxon>Pseudomonadota</taxon>
        <taxon>Alphaproteobacteria</taxon>
        <taxon>Caulobacterales</taxon>
        <taxon>Caulobacteraceae</taxon>
        <taxon>Caulobacter</taxon>
    </lineage>
</organism>
<dbReference type="PANTHER" id="PTHR10443">
    <property type="entry name" value="MICROSOMAL DIPEPTIDASE"/>
    <property type="match status" value="1"/>
</dbReference>
<dbReference type="Pfam" id="PF01244">
    <property type="entry name" value="Peptidase_M19"/>
    <property type="match status" value="1"/>
</dbReference>
<dbReference type="SUPFAM" id="SSF51556">
    <property type="entry name" value="Metallo-dependent hydrolases"/>
    <property type="match status" value="1"/>
</dbReference>
<dbReference type="Gene3D" id="3.20.20.140">
    <property type="entry name" value="Metal-dependent hydrolases"/>
    <property type="match status" value="1"/>
</dbReference>
<gene>
    <name evidence="1" type="ORF">CSW64_13575</name>
</gene>
<proteinExistence type="predicted"/>
<accession>A0A2D2AZD0</accession>
<sequence length="361" mass="38434">MALLAMAGATTAGAQARASGGGMRRDRLIGDSVVVDMLAPLSLDLGPAPYARTLTAEEAQAFRSSGVTVMHNAAGVGGPDAQTRVLGYLAGWNGFIAAHADLFLLARRVGDFDRAKATGRIAVIMGVQNADHFRSPKDVAQFHQLGQRCAQLTYNSQNLLGAGATERVDGGLSDFGAAVIEQMNAVGMLVDVSHCGDRTTLDAIEASKGPIAITHTNCRALVPGHPRLKTDEAIRKAAAKGGVIGISGVRNFVRGEEPTSVEHIVDHIDHVVRIAGIDHVGLGSDSDLNGYDRMAPDQLAKLKAGYASSYGFRQRLDTDGYDHPRRLFDLTDALIRRGYTDAQIRAVLGGNFRRLLGEVWK</sequence>
<protein>
    <submittedName>
        <fullName evidence="1">Dipeptidase</fullName>
    </submittedName>
</protein>
<evidence type="ECO:0000313" key="1">
    <source>
        <dbReference type="EMBL" id="ATQ43370.1"/>
    </source>
</evidence>
<name>A0A2D2AZD0_9CAUL</name>
<keyword evidence="2" id="KW-1185">Reference proteome</keyword>
<evidence type="ECO:0000313" key="2">
    <source>
        <dbReference type="Proteomes" id="UP000228945"/>
    </source>
</evidence>
<dbReference type="RefSeq" id="WP_099622621.1">
    <property type="nucleotide sequence ID" value="NZ_CP024201.1"/>
</dbReference>
<dbReference type="PANTHER" id="PTHR10443:SF12">
    <property type="entry name" value="DIPEPTIDASE"/>
    <property type="match status" value="1"/>
</dbReference>
<dbReference type="InterPro" id="IPR008257">
    <property type="entry name" value="Pept_M19"/>
</dbReference>
<dbReference type="GO" id="GO:0070573">
    <property type="term" value="F:metallodipeptidase activity"/>
    <property type="evidence" value="ECO:0007669"/>
    <property type="project" value="InterPro"/>
</dbReference>
<dbReference type="GO" id="GO:0006508">
    <property type="term" value="P:proteolysis"/>
    <property type="evidence" value="ECO:0007669"/>
    <property type="project" value="InterPro"/>
</dbReference>
<dbReference type="EMBL" id="CP024201">
    <property type="protein sequence ID" value="ATQ43370.1"/>
    <property type="molecule type" value="Genomic_DNA"/>
</dbReference>
<dbReference type="InterPro" id="IPR032466">
    <property type="entry name" value="Metal_Hydrolase"/>
</dbReference>
<dbReference type="OrthoDB" id="9804920at2"/>
<dbReference type="AlphaFoldDB" id="A0A2D2AZD0"/>